<keyword evidence="9" id="KW-1185">Reference proteome</keyword>
<comment type="similarity">
    <text evidence="1 6 7">Belongs to the universal ribosomal protein uL23 family.</text>
</comment>
<dbReference type="RefSeq" id="WP_168662443.1">
    <property type="nucleotide sequence ID" value="NZ_CP051180.1"/>
</dbReference>
<accession>A0A6H1UI04</accession>
<keyword evidence="3 6" id="KW-0694">RNA-binding</keyword>
<evidence type="ECO:0000313" key="9">
    <source>
        <dbReference type="Proteomes" id="UP000501602"/>
    </source>
</evidence>
<proteinExistence type="inferred from homology"/>
<dbReference type="Gene3D" id="3.30.70.330">
    <property type="match status" value="1"/>
</dbReference>
<dbReference type="Proteomes" id="UP000501602">
    <property type="component" value="Chromosome"/>
</dbReference>
<evidence type="ECO:0000256" key="3">
    <source>
        <dbReference type="ARBA" id="ARBA00022884"/>
    </source>
</evidence>
<evidence type="ECO:0000256" key="7">
    <source>
        <dbReference type="RuleBase" id="RU003934"/>
    </source>
</evidence>
<dbReference type="InterPro" id="IPR012677">
    <property type="entry name" value="Nucleotide-bd_a/b_plait_sf"/>
</dbReference>
<dbReference type="GO" id="GO:0006412">
    <property type="term" value="P:translation"/>
    <property type="evidence" value="ECO:0007669"/>
    <property type="project" value="UniProtKB-UniRule"/>
</dbReference>
<dbReference type="NCBIfam" id="NF004363">
    <property type="entry name" value="PRK05738.2-4"/>
    <property type="match status" value="1"/>
</dbReference>
<dbReference type="PANTHER" id="PTHR11620">
    <property type="entry name" value="60S RIBOSOMAL PROTEIN L23A"/>
    <property type="match status" value="1"/>
</dbReference>
<evidence type="ECO:0000313" key="8">
    <source>
        <dbReference type="EMBL" id="QIZ78458.1"/>
    </source>
</evidence>
<reference evidence="8 9" key="1">
    <citation type="submission" date="2020-04" db="EMBL/GenBank/DDBJ databases">
        <title>Ferrimonas sp. S7 isolated from sea water.</title>
        <authorList>
            <person name="Bae S.S."/>
            <person name="Baek K."/>
        </authorList>
    </citation>
    <scope>NUCLEOTIDE SEQUENCE [LARGE SCALE GENOMIC DNA]</scope>
    <source>
        <strain evidence="8 9">S7</strain>
    </source>
</reference>
<evidence type="ECO:0000256" key="5">
    <source>
        <dbReference type="ARBA" id="ARBA00023274"/>
    </source>
</evidence>
<keyword evidence="2 6" id="KW-0699">rRNA-binding</keyword>
<dbReference type="GO" id="GO:0019843">
    <property type="term" value="F:rRNA binding"/>
    <property type="evidence" value="ECO:0007669"/>
    <property type="project" value="UniProtKB-UniRule"/>
</dbReference>
<sequence length="100" mass="11033">MIREERLLKVLLAPHISEKSTMAAELNNTVVFKVALDATKAEIKAAVQKLFEVEVTGVRTSVVKGKVKRTGARFGRRSDWKKAYVTLAEGAEIDFVDGAE</sequence>
<name>A0A6H1UI04_9GAMM</name>
<keyword evidence="5 6" id="KW-0687">Ribonucleoprotein</keyword>
<dbReference type="Pfam" id="PF00276">
    <property type="entry name" value="Ribosomal_L23"/>
    <property type="match status" value="1"/>
</dbReference>
<dbReference type="GO" id="GO:1990904">
    <property type="term" value="C:ribonucleoprotein complex"/>
    <property type="evidence" value="ECO:0007669"/>
    <property type="project" value="UniProtKB-KW"/>
</dbReference>
<dbReference type="HAMAP" id="MF_01369_B">
    <property type="entry name" value="Ribosomal_uL23_B"/>
    <property type="match status" value="1"/>
</dbReference>
<dbReference type="NCBIfam" id="NF004359">
    <property type="entry name" value="PRK05738.1-3"/>
    <property type="match status" value="1"/>
</dbReference>
<dbReference type="KEGG" id="fes:HER31_17085"/>
<dbReference type="GO" id="GO:0005840">
    <property type="term" value="C:ribosome"/>
    <property type="evidence" value="ECO:0007669"/>
    <property type="project" value="UniProtKB-KW"/>
</dbReference>
<comment type="subunit">
    <text evidence="6">Part of the 50S ribosomal subunit. Contacts protein L29, and trigger factor when it is bound to the ribosome.</text>
</comment>
<dbReference type="GO" id="GO:0003735">
    <property type="term" value="F:structural constituent of ribosome"/>
    <property type="evidence" value="ECO:0007669"/>
    <property type="project" value="InterPro"/>
</dbReference>
<dbReference type="PROSITE" id="PS00050">
    <property type="entry name" value="RIBOSOMAL_L23"/>
    <property type="match status" value="1"/>
</dbReference>
<dbReference type="SUPFAM" id="SSF54189">
    <property type="entry name" value="Ribosomal proteins S24e, L23 and L15e"/>
    <property type="match status" value="1"/>
</dbReference>
<evidence type="ECO:0000256" key="4">
    <source>
        <dbReference type="ARBA" id="ARBA00022980"/>
    </source>
</evidence>
<dbReference type="InterPro" id="IPR013025">
    <property type="entry name" value="Ribosomal_uL23-like"/>
</dbReference>
<dbReference type="InterPro" id="IPR001014">
    <property type="entry name" value="Ribosomal_uL23_CS"/>
</dbReference>
<evidence type="ECO:0000256" key="1">
    <source>
        <dbReference type="ARBA" id="ARBA00006700"/>
    </source>
</evidence>
<organism evidence="8 9">
    <name type="scientific">Ferrimonas lipolytica</name>
    <dbReference type="NCBI Taxonomy" id="2724191"/>
    <lineage>
        <taxon>Bacteria</taxon>
        <taxon>Pseudomonadati</taxon>
        <taxon>Pseudomonadota</taxon>
        <taxon>Gammaproteobacteria</taxon>
        <taxon>Alteromonadales</taxon>
        <taxon>Ferrimonadaceae</taxon>
        <taxon>Ferrimonas</taxon>
    </lineage>
</organism>
<dbReference type="NCBIfam" id="NF004358">
    <property type="entry name" value="PRK05738.1-1"/>
    <property type="match status" value="1"/>
</dbReference>
<evidence type="ECO:0000256" key="6">
    <source>
        <dbReference type="HAMAP-Rule" id="MF_01369"/>
    </source>
</evidence>
<dbReference type="FunFam" id="3.30.70.330:FF:000001">
    <property type="entry name" value="50S ribosomal protein L23"/>
    <property type="match status" value="1"/>
</dbReference>
<keyword evidence="4 6" id="KW-0689">Ribosomal protein</keyword>
<comment type="function">
    <text evidence="6">One of the early assembly proteins it binds 23S rRNA. One of the proteins that surrounds the polypeptide exit tunnel on the outside of the ribosome. Forms the main docking site for trigger factor binding to the ribosome.</text>
</comment>
<gene>
    <name evidence="6 8" type="primary">rplW</name>
    <name evidence="8" type="ORF">HER31_17085</name>
</gene>
<dbReference type="AlphaFoldDB" id="A0A6H1UI04"/>
<dbReference type="EMBL" id="CP051180">
    <property type="protein sequence ID" value="QIZ78458.1"/>
    <property type="molecule type" value="Genomic_DNA"/>
</dbReference>
<protein>
    <recommendedName>
        <fullName evidence="6">Large ribosomal subunit protein uL23</fullName>
    </recommendedName>
</protein>
<dbReference type="InterPro" id="IPR012678">
    <property type="entry name" value="Ribosomal_uL23/eL15/eS24_sf"/>
</dbReference>
<dbReference type="NCBIfam" id="NF004366">
    <property type="entry name" value="PRK05738.3-2"/>
    <property type="match status" value="1"/>
</dbReference>
<evidence type="ECO:0000256" key="2">
    <source>
        <dbReference type="ARBA" id="ARBA00022730"/>
    </source>
</evidence>